<name>A0A922I0X5_DERFA</name>
<protein>
    <submittedName>
        <fullName evidence="1">Uncharacterized protein</fullName>
    </submittedName>
</protein>
<reference evidence="1" key="1">
    <citation type="submission" date="2013-05" db="EMBL/GenBank/DDBJ databases">
        <authorList>
            <person name="Yim A.K.Y."/>
            <person name="Chan T.F."/>
            <person name="Ji K.M."/>
            <person name="Liu X.Y."/>
            <person name="Zhou J.W."/>
            <person name="Li R.Q."/>
            <person name="Yang K.Y."/>
            <person name="Li J."/>
            <person name="Li M."/>
            <person name="Law P.T.W."/>
            <person name="Wu Y.L."/>
            <person name="Cai Z.L."/>
            <person name="Qin H."/>
            <person name="Bao Y."/>
            <person name="Leung R.K.K."/>
            <person name="Ng P.K.S."/>
            <person name="Zou J."/>
            <person name="Zhong X.J."/>
            <person name="Ran P.X."/>
            <person name="Zhong N.S."/>
            <person name="Liu Z.G."/>
            <person name="Tsui S.K.W."/>
        </authorList>
    </citation>
    <scope>NUCLEOTIDE SEQUENCE</scope>
    <source>
        <strain evidence="1">Derf</strain>
        <tissue evidence="1">Whole organism</tissue>
    </source>
</reference>
<gene>
    <name evidence="1" type="ORF">DERF_007362</name>
</gene>
<dbReference type="AlphaFoldDB" id="A0A922I0X5"/>
<dbReference type="EMBL" id="ASGP02000003">
    <property type="protein sequence ID" value="KAH9516632.1"/>
    <property type="molecule type" value="Genomic_DNA"/>
</dbReference>
<organism evidence="1 2">
    <name type="scientific">Dermatophagoides farinae</name>
    <name type="common">American house dust mite</name>
    <dbReference type="NCBI Taxonomy" id="6954"/>
    <lineage>
        <taxon>Eukaryota</taxon>
        <taxon>Metazoa</taxon>
        <taxon>Ecdysozoa</taxon>
        <taxon>Arthropoda</taxon>
        <taxon>Chelicerata</taxon>
        <taxon>Arachnida</taxon>
        <taxon>Acari</taxon>
        <taxon>Acariformes</taxon>
        <taxon>Sarcoptiformes</taxon>
        <taxon>Astigmata</taxon>
        <taxon>Psoroptidia</taxon>
        <taxon>Analgoidea</taxon>
        <taxon>Pyroglyphidae</taxon>
        <taxon>Dermatophagoidinae</taxon>
        <taxon>Dermatophagoides</taxon>
    </lineage>
</organism>
<evidence type="ECO:0000313" key="2">
    <source>
        <dbReference type="Proteomes" id="UP000790347"/>
    </source>
</evidence>
<reference evidence="1" key="2">
    <citation type="journal article" date="2022" name="Res Sq">
        <title>Comparative Genomics Reveals Insights into the Divergent Evolution of Astigmatic Mites and Household Pest Adaptations.</title>
        <authorList>
            <person name="Xiong Q."/>
            <person name="Wan A.T.-Y."/>
            <person name="Liu X.-Y."/>
            <person name="Fung C.S.-H."/>
            <person name="Xiao X."/>
            <person name="Malainual N."/>
            <person name="Hou J."/>
            <person name="Wang L."/>
            <person name="Wang M."/>
            <person name="Yang K."/>
            <person name="Cui Y."/>
            <person name="Leung E."/>
            <person name="Nong W."/>
            <person name="Shin S.-K."/>
            <person name="Au S."/>
            <person name="Jeong K.Y."/>
            <person name="Chew F.T."/>
            <person name="Hui J."/>
            <person name="Leung T.F."/>
            <person name="Tungtrongchitr A."/>
            <person name="Zhong N."/>
            <person name="Liu Z."/>
            <person name="Tsui S."/>
        </authorList>
    </citation>
    <scope>NUCLEOTIDE SEQUENCE</scope>
    <source>
        <strain evidence="1">Derf</strain>
        <tissue evidence="1">Whole organism</tissue>
    </source>
</reference>
<proteinExistence type="predicted"/>
<evidence type="ECO:0000313" key="1">
    <source>
        <dbReference type="EMBL" id="KAH9516632.1"/>
    </source>
</evidence>
<sequence length="80" mass="9117">MNLHSFQMSLYPLDIDLIFLLLGDEELFRPNDDAFDLAISDCRFSDDMLLFDVNVRPVDAPNFDFCVIVVGVSIDESLDN</sequence>
<keyword evidence="2" id="KW-1185">Reference proteome</keyword>
<dbReference type="Proteomes" id="UP000790347">
    <property type="component" value="Unassembled WGS sequence"/>
</dbReference>
<comment type="caution">
    <text evidence="1">The sequence shown here is derived from an EMBL/GenBank/DDBJ whole genome shotgun (WGS) entry which is preliminary data.</text>
</comment>
<accession>A0A922I0X5</accession>